<feature type="domain" description="Lipid/polyisoprenoid-binding YceI-like" evidence="3">
    <location>
        <begin position="65"/>
        <end position="228"/>
    </location>
</feature>
<evidence type="ECO:0000313" key="4">
    <source>
        <dbReference type="EMBL" id="MFB5763203.1"/>
    </source>
</evidence>
<protein>
    <submittedName>
        <fullName evidence="4">YceI family protein</fullName>
    </submittedName>
</protein>
<dbReference type="InterPro" id="IPR007372">
    <property type="entry name" value="Lipid/polyisoprenoid-bd_YceI"/>
</dbReference>
<organism evidence="4 5">
    <name type="scientific">Paenibacillus medicaginis</name>
    <dbReference type="NCBI Taxonomy" id="1470560"/>
    <lineage>
        <taxon>Bacteria</taxon>
        <taxon>Bacillati</taxon>
        <taxon>Bacillota</taxon>
        <taxon>Bacilli</taxon>
        <taxon>Bacillales</taxon>
        <taxon>Paenibacillaceae</taxon>
        <taxon>Paenibacillus</taxon>
    </lineage>
</organism>
<dbReference type="Gene3D" id="2.40.128.110">
    <property type="entry name" value="Lipid/polyisoprenoid-binding, YceI-like"/>
    <property type="match status" value="1"/>
</dbReference>
<dbReference type="InterPro" id="IPR036761">
    <property type="entry name" value="TTHA0802/YceI-like_sf"/>
</dbReference>
<proteinExistence type="inferred from homology"/>
<dbReference type="RefSeq" id="WP_375522256.1">
    <property type="nucleotide sequence ID" value="NZ_JBHIRY010000031.1"/>
</dbReference>
<dbReference type="PANTHER" id="PTHR34406:SF1">
    <property type="entry name" value="PROTEIN YCEI"/>
    <property type="match status" value="1"/>
</dbReference>
<evidence type="ECO:0000256" key="1">
    <source>
        <dbReference type="ARBA" id="ARBA00008812"/>
    </source>
</evidence>
<dbReference type="PANTHER" id="PTHR34406">
    <property type="entry name" value="PROTEIN YCEI"/>
    <property type="match status" value="1"/>
</dbReference>
<feature type="transmembrane region" description="Helical" evidence="2">
    <location>
        <begin position="7"/>
        <end position="27"/>
    </location>
</feature>
<dbReference type="SMART" id="SM00867">
    <property type="entry name" value="YceI"/>
    <property type="match status" value="1"/>
</dbReference>
<evidence type="ECO:0000313" key="5">
    <source>
        <dbReference type="Proteomes" id="UP001580430"/>
    </source>
</evidence>
<dbReference type="Pfam" id="PF04264">
    <property type="entry name" value="YceI"/>
    <property type="match status" value="1"/>
</dbReference>
<dbReference type="EMBL" id="JBHIRY010000031">
    <property type="protein sequence ID" value="MFB5763203.1"/>
    <property type="molecule type" value="Genomic_DNA"/>
</dbReference>
<dbReference type="SUPFAM" id="SSF101874">
    <property type="entry name" value="YceI-like"/>
    <property type="match status" value="1"/>
</dbReference>
<sequence>MKKKGYWIIGGVAVVLIGGGIFANSFMNSYLGNNVEIESVTSSGTAADATAQAGSAAGADELNGAWTVSDESKVYWSITTSRETVNFVNEAVEGNWTVDLSNPAAMRGQGTVAMANLDSGNAQRDEHLQQGDFFDVATHPEAKFEATSFSALPEEWTEGEKVPVELTGTMTVKGIEKEVSFASEAVYSGGQLLLSGTTTVTFQDFGLTNPHSVVLDTENDIKVQLELVLTKA</sequence>
<name>A0ABV5C6P7_9BACL</name>
<keyword evidence="2" id="KW-0812">Transmembrane</keyword>
<evidence type="ECO:0000256" key="2">
    <source>
        <dbReference type="SAM" id="Phobius"/>
    </source>
</evidence>
<keyword evidence="2" id="KW-0472">Membrane</keyword>
<comment type="caution">
    <text evidence="4">The sequence shown here is derived from an EMBL/GenBank/DDBJ whole genome shotgun (WGS) entry which is preliminary data.</text>
</comment>
<comment type="similarity">
    <text evidence="1">Belongs to the UPF0312 family.</text>
</comment>
<gene>
    <name evidence="4" type="ORF">ACE5LO_22765</name>
</gene>
<evidence type="ECO:0000259" key="3">
    <source>
        <dbReference type="SMART" id="SM00867"/>
    </source>
</evidence>
<reference evidence="4 5" key="1">
    <citation type="submission" date="2024-09" db="EMBL/GenBank/DDBJ databases">
        <title>Paenibacillus zeirhizospherea sp. nov., isolated from surface of the maize (Zea mays) roots in a horticulture field, Hungary.</title>
        <authorList>
            <person name="Marton D."/>
            <person name="Farkas M."/>
            <person name="Bedics A."/>
            <person name="Toth E."/>
            <person name="Tancsics A."/>
            <person name="Boka K."/>
            <person name="Marati G."/>
            <person name="Kriszt B."/>
            <person name="Cserhati M."/>
        </authorList>
    </citation>
    <scope>NUCLEOTIDE SEQUENCE [LARGE SCALE GENOMIC DNA]</scope>
    <source>
        <strain evidence="4 5">JCM 18446</strain>
    </source>
</reference>
<dbReference type="Proteomes" id="UP001580430">
    <property type="component" value="Unassembled WGS sequence"/>
</dbReference>
<keyword evidence="5" id="KW-1185">Reference proteome</keyword>
<accession>A0ABV5C6P7</accession>
<keyword evidence="2" id="KW-1133">Transmembrane helix</keyword>